<evidence type="ECO:0000313" key="2">
    <source>
        <dbReference type="Proteomes" id="UP001335729"/>
    </source>
</evidence>
<evidence type="ECO:0000313" key="1">
    <source>
        <dbReference type="EMBL" id="MEE4022330.1"/>
    </source>
</evidence>
<dbReference type="InterPro" id="IPR029033">
    <property type="entry name" value="His_PPase_superfam"/>
</dbReference>
<dbReference type="EMBL" id="JAZDUE010000003">
    <property type="protein sequence ID" value="MEE4022330.1"/>
    <property type="molecule type" value="Genomic_DNA"/>
</dbReference>
<accession>A0ABU7MPW0</accession>
<protein>
    <submittedName>
        <fullName evidence="1">Histidine phosphatase family protein</fullName>
    </submittedName>
</protein>
<name>A0ABU7MPW0_9ACTN</name>
<dbReference type="InterPro" id="IPR013078">
    <property type="entry name" value="His_Pase_superF_clade-1"/>
</dbReference>
<dbReference type="RefSeq" id="WP_330503647.1">
    <property type="nucleotide sequence ID" value="NZ_JAZDUE010000003.1"/>
</dbReference>
<dbReference type="SMART" id="SM00855">
    <property type="entry name" value="PGAM"/>
    <property type="match status" value="1"/>
</dbReference>
<dbReference type="SUPFAM" id="SSF53254">
    <property type="entry name" value="Phosphoglycerate mutase-like"/>
    <property type="match status" value="1"/>
</dbReference>
<comment type="caution">
    <text evidence="1">The sequence shown here is derived from an EMBL/GenBank/DDBJ whole genome shotgun (WGS) entry which is preliminary data.</text>
</comment>
<sequence length="213" mass="22931">MTDESAGAPARTTGRVLLIRHGQTEWSLTDRHTGRTDIGLTAHGETDARALAGIADRLGLTDPYVFASPRTRARRTAELAGLTVDAVDDCFAEWDYGDYEGLTRAEIHTRHDPDWAIWTSGAPGGESVDEMTQRVDRAVDLVDDRLAANDVIVVSHGHFSRSFICRFLGWSIAHGAEIDLRPAGAALLIHLASGRRLSTLVGPEGAAATHAAL</sequence>
<dbReference type="CDD" id="cd07067">
    <property type="entry name" value="HP_PGM_like"/>
    <property type="match status" value="1"/>
</dbReference>
<dbReference type="InterPro" id="IPR050275">
    <property type="entry name" value="PGM_Phosphatase"/>
</dbReference>
<reference evidence="1 2" key="1">
    <citation type="submission" date="2024-01" db="EMBL/GenBank/DDBJ databases">
        <title>Draft genome sequence of Gordonia sp. PKS22-38.</title>
        <authorList>
            <person name="Suphannarot A."/>
            <person name="Mingma R."/>
        </authorList>
    </citation>
    <scope>NUCLEOTIDE SEQUENCE [LARGE SCALE GENOMIC DNA]</scope>
    <source>
        <strain evidence="1 2">PKS22-38</strain>
    </source>
</reference>
<dbReference type="Pfam" id="PF00300">
    <property type="entry name" value="His_Phos_1"/>
    <property type="match status" value="1"/>
</dbReference>
<dbReference type="PANTHER" id="PTHR48100:SF15">
    <property type="entry name" value="SEDOHEPTULOSE 1,7-BISPHOSPHATASE"/>
    <property type="match status" value="1"/>
</dbReference>
<keyword evidence="2" id="KW-1185">Reference proteome</keyword>
<gene>
    <name evidence="1" type="ORF">V1Y59_04500</name>
</gene>
<dbReference type="PANTHER" id="PTHR48100">
    <property type="entry name" value="BROAD-SPECIFICITY PHOSPHATASE YOR283W-RELATED"/>
    <property type="match status" value="1"/>
</dbReference>
<dbReference type="Gene3D" id="3.40.50.1240">
    <property type="entry name" value="Phosphoglycerate mutase-like"/>
    <property type="match status" value="1"/>
</dbReference>
<dbReference type="Proteomes" id="UP001335729">
    <property type="component" value="Unassembled WGS sequence"/>
</dbReference>
<organism evidence="1 2">
    <name type="scientific">Gordonia prachuapensis</name>
    <dbReference type="NCBI Taxonomy" id="3115651"/>
    <lineage>
        <taxon>Bacteria</taxon>
        <taxon>Bacillati</taxon>
        <taxon>Actinomycetota</taxon>
        <taxon>Actinomycetes</taxon>
        <taxon>Mycobacteriales</taxon>
        <taxon>Gordoniaceae</taxon>
        <taxon>Gordonia</taxon>
    </lineage>
</organism>
<proteinExistence type="predicted"/>